<gene>
    <name evidence="2" type="ORF">D1223_00815</name>
</gene>
<evidence type="ECO:0000256" key="1">
    <source>
        <dbReference type="SAM" id="Phobius"/>
    </source>
</evidence>
<sequence>MSRNARRLARAHKLVGLVVGLQLLFWTASGLFFTLFPIEQIRGEHLRKESASMDAADLAGIVPPPLSGPVEQLELRVILGQPVWEAASESGSQLFDARSGSLLPAPDADAVRAIAEAAWAGDGAVTSVELVERPPREAFSGKPLWRVDFDGADRATFWVDPDTREVKAVRTGKWRLFDVLWRFHIMDVTGDDRFDSWWLKLFAFLGLTTVLFGIGLLVHRAMAGRLLR</sequence>
<proteinExistence type="predicted"/>
<keyword evidence="1" id="KW-0812">Transmembrane</keyword>
<dbReference type="RefSeq" id="WP_119374513.1">
    <property type="nucleotide sequence ID" value="NZ_QWFX01000005.1"/>
</dbReference>
<keyword evidence="1" id="KW-1133">Transmembrane helix</keyword>
<dbReference type="EMBL" id="QWFX01000005">
    <property type="protein sequence ID" value="RIJ32432.1"/>
    <property type="molecule type" value="Genomic_DNA"/>
</dbReference>
<feature type="transmembrane region" description="Helical" evidence="1">
    <location>
        <begin position="197"/>
        <end position="218"/>
    </location>
</feature>
<dbReference type="Proteomes" id="UP000266385">
    <property type="component" value="Unassembled WGS sequence"/>
</dbReference>
<keyword evidence="1" id="KW-0472">Membrane</keyword>
<keyword evidence="3" id="KW-1185">Reference proteome</keyword>
<protein>
    <recommendedName>
        <fullName evidence="4">PepSY domain-containing protein</fullName>
    </recommendedName>
</protein>
<evidence type="ECO:0000313" key="3">
    <source>
        <dbReference type="Proteomes" id="UP000266385"/>
    </source>
</evidence>
<reference evidence="2 3" key="1">
    <citation type="submission" date="2018-08" db="EMBL/GenBank/DDBJ databases">
        <title>Henriciella mobilis sp. nov., isolated from seawater.</title>
        <authorList>
            <person name="Cheng H."/>
            <person name="Wu Y.-H."/>
            <person name="Xu X.-W."/>
            <person name="Guo L.-L."/>
        </authorList>
    </citation>
    <scope>NUCLEOTIDE SEQUENCE [LARGE SCALE GENOMIC DNA]</scope>
    <source>
        <strain evidence="2 3">JN25</strain>
    </source>
</reference>
<name>A0A399RRE3_9PROT</name>
<comment type="caution">
    <text evidence="2">The sequence shown here is derived from an EMBL/GenBank/DDBJ whole genome shotgun (WGS) entry which is preliminary data.</text>
</comment>
<evidence type="ECO:0008006" key="4">
    <source>
        <dbReference type="Google" id="ProtNLM"/>
    </source>
</evidence>
<dbReference type="Pfam" id="PF03929">
    <property type="entry name" value="PepSY_TM"/>
    <property type="match status" value="1"/>
</dbReference>
<organism evidence="2 3">
    <name type="scientific">Henriciella mobilis</name>
    <dbReference type="NCBI Taxonomy" id="2305467"/>
    <lineage>
        <taxon>Bacteria</taxon>
        <taxon>Pseudomonadati</taxon>
        <taxon>Pseudomonadota</taxon>
        <taxon>Alphaproteobacteria</taxon>
        <taxon>Hyphomonadales</taxon>
        <taxon>Hyphomonadaceae</taxon>
        <taxon>Henriciella</taxon>
    </lineage>
</organism>
<accession>A0A399RRE3</accession>
<dbReference type="InterPro" id="IPR005625">
    <property type="entry name" value="PepSY-ass_TM"/>
</dbReference>
<dbReference type="OrthoDB" id="9806195at2"/>
<evidence type="ECO:0000313" key="2">
    <source>
        <dbReference type="EMBL" id="RIJ32432.1"/>
    </source>
</evidence>
<dbReference type="AlphaFoldDB" id="A0A399RRE3"/>